<dbReference type="OrthoDB" id="9816519at2"/>
<evidence type="ECO:0000313" key="6">
    <source>
        <dbReference type="EMBL" id="TCL38275.1"/>
    </source>
</evidence>
<dbReference type="PRINTS" id="PR00260">
    <property type="entry name" value="CHEMTRNSDUCR"/>
</dbReference>
<dbReference type="GO" id="GO:0004888">
    <property type="term" value="F:transmembrane signaling receptor activity"/>
    <property type="evidence" value="ECO:0007669"/>
    <property type="project" value="InterPro"/>
</dbReference>
<dbReference type="AlphaFoldDB" id="A0A4R1Q959"/>
<comment type="similarity">
    <text evidence="2">Belongs to the methyl-accepting chemotaxis (MCP) protein family.</text>
</comment>
<organism evidence="6 7">
    <name type="scientific">Anaerospora hongkongensis</name>
    <dbReference type="NCBI Taxonomy" id="244830"/>
    <lineage>
        <taxon>Bacteria</taxon>
        <taxon>Bacillati</taxon>
        <taxon>Bacillota</taxon>
        <taxon>Negativicutes</taxon>
        <taxon>Selenomonadales</taxon>
        <taxon>Sporomusaceae</taxon>
        <taxon>Anaerospora</taxon>
    </lineage>
</organism>
<keyword evidence="1 3" id="KW-0807">Transducer</keyword>
<dbReference type="CDD" id="cd18773">
    <property type="entry name" value="PDC1_HK_sensor"/>
    <property type="match status" value="1"/>
</dbReference>
<feature type="coiled-coil region" evidence="4">
    <location>
        <begin position="363"/>
        <end position="390"/>
    </location>
</feature>
<dbReference type="SMART" id="SM00283">
    <property type="entry name" value="MA"/>
    <property type="match status" value="1"/>
</dbReference>
<name>A0A4R1Q959_9FIRM</name>
<evidence type="ECO:0000256" key="2">
    <source>
        <dbReference type="ARBA" id="ARBA00029447"/>
    </source>
</evidence>
<feature type="domain" description="Methyl-accepting transducer" evidence="5">
    <location>
        <begin position="76"/>
        <end position="312"/>
    </location>
</feature>
<dbReference type="SUPFAM" id="SSF58104">
    <property type="entry name" value="Methyl-accepting chemotaxis protein (MCP) signaling domain"/>
    <property type="match status" value="1"/>
</dbReference>
<dbReference type="InterPro" id="IPR029151">
    <property type="entry name" value="Sensor-like_sf"/>
</dbReference>
<dbReference type="SUPFAM" id="SSF103190">
    <property type="entry name" value="Sensory domain-like"/>
    <property type="match status" value="1"/>
</dbReference>
<gene>
    <name evidence="6" type="ORF">EV210_104259</name>
</gene>
<dbReference type="PROSITE" id="PS50111">
    <property type="entry name" value="CHEMOTAXIS_TRANSDUC_2"/>
    <property type="match status" value="1"/>
</dbReference>
<dbReference type="Gene3D" id="3.30.450.20">
    <property type="entry name" value="PAS domain"/>
    <property type="match status" value="1"/>
</dbReference>
<protein>
    <submittedName>
        <fullName evidence="6">Methyl-accepting chemotaxis protein</fullName>
    </submittedName>
</protein>
<evidence type="ECO:0000313" key="7">
    <source>
        <dbReference type="Proteomes" id="UP000295063"/>
    </source>
</evidence>
<dbReference type="RefSeq" id="WP_132078025.1">
    <property type="nucleotide sequence ID" value="NZ_SLUI01000004.1"/>
</dbReference>
<comment type="caution">
    <text evidence="6">The sequence shown here is derived from an EMBL/GenBank/DDBJ whole genome shotgun (WGS) entry which is preliminary data.</text>
</comment>
<evidence type="ECO:0000256" key="4">
    <source>
        <dbReference type="SAM" id="Coils"/>
    </source>
</evidence>
<dbReference type="Pfam" id="PF22673">
    <property type="entry name" value="MCP-like_PDC_1"/>
    <property type="match status" value="1"/>
</dbReference>
<dbReference type="Pfam" id="PF00015">
    <property type="entry name" value="MCPsignal"/>
    <property type="match status" value="1"/>
</dbReference>
<dbReference type="GO" id="GO:0016020">
    <property type="term" value="C:membrane"/>
    <property type="evidence" value="ECO:0007669"/>
    <property type="project" value="InterPro"/>
</dbReference>
<dbReference type="Proteomes" id="UP000295063">
    <property type="component" value="Unassembled WGS sequence"/>
</dbReference>
<reference evidence="6 7" key="1">
    <citation type="submission" date="2019-03" db="EMBL/GenBank/DDBJ databases">
        <title>Genomic Encyclopedia of Type Strains, Phase IV (KMG-IV): sequencing the most valuable type-strain genomes for metagenomic binning, comparative biology and taxonomic classification.</title>
        <authorList>
            <person name="Goeker M."/>
        </authorList>
    </citation>
    <scope>NUCLEOTIDE SEQUENCE [LARGE SCALE GENOMIC DNA]</scope>
    <source>
        <strain evidence="6 7">DSM 15969</strain>
    </source>
</reference>
<dbReference type="PANTHER" id="PTHR32089:SF112">
    <property type="entry name" value="LYSOZYME-LIKE PROTEIN-RELATED"/>
    <property type="match status" value="1"/>
</dbReference>
<proteinExistence type="inferred from homology"/>
<dbReference type="InterPro" id="IPR004089">
    <property type="entry name" value="MCPsignal_dom"/>
</dbReference>
<dbReference type="InterPro" id="IPR004090">
    <property type="entry name" value="Chemotax_Me-accpt_rcpt"/>
</dbReference>
<keyword evidence="7" id="KW-1185">Reference proteome</keyword>
<keyword evidence="4" id="KW-0175">Coiled coil</keyword>
<dbReference type="Gene3D" id="1.10.287.950">
    <property type="entry name" value="Methyl-accepting chemotaxis protein"/>
    <property type="match status" value="1"/>
</dbReference>
<dbReference type="PANTHER" id="PTHR32089">
    <property type="entry name" value="METHYL-ACCEPTING CHEMOTAXIS PROTEIN MCPB"/>
    <property type="match status" value="1"/>
</dbReference>
<dbReference type="EMBL" id="SLUI01000004">
    <property type="protein sequence ID" value="TCL38275.1"/>
    <property type="molecule type" value="Genomic_DNA"/>
</dbReference>
<evidence type="ECO:0000259" key="5">
    <source>
        <dbReference type="PROSITE" id="PS50111"/>
    </source>
</evidence>
<sequence>MFWFGREKAIQKLTVSTAEYAAGRLAGKLKESDYPQELQPVVKNIGQLAGMLRRFTQDTQASSGQVASAVNQVNEAITNAGLLAEDIRHEAVRTRDLSTVLTKEAEDANQQISEVMEAAQAISAIAGSIYHDSGKTKLSAEQGFAQVGEVAKAMADIQQASSALEERIRSLMQVARQIDAFLSTIQGISSQTNLLALNASIEAARAGEHGRGFAVVAQEIQKLSDASNQAANSANGLLVQIDKGIMEAASAAEQGAGSVERGMQAMSEAEKSLLDIVAATSHVEAQLAEASAARHKQLHATGEASQMLASMTALCAKAARHVDSMTEALGRQAEHFNETRSMGKIMAGVADDLVKATGAITLVAMQDNEQQALQEKISELEAVIQRVVKDKKMIELTVTGHKQLLSELMGAGYGLEAAWTNQTDGRFIVSLPPAGIANASSREWFREALTGKNYISEVYVSAISRQPCITLAVPIRNFQETVIGVLGVDIRL</sequence>
<dbReference type="GO" id="GO:0006935">
    <property type="term" value="P:chemotaxis"/>
    <property type="evidence" value="ECO:0007669"/>
    <property type="project" value="InterPro"/>
</dbReference>
<accession>A0A4R1Q959</accession>
<evidence type="ECO:0000256" key="1">
    <source>
        <dbReference type="ARBA" id="ARBA00023224"/>
    </source>
</evidence>
<dbReference type="GO" id="GO:0007165">
    <property type="term" value="P:signal transduction"/>
    <property type="evidence" value="ECO:0007669"/>
    <property type="project" value="UniProtKB-KW"/>
</dbReference>
<evidence type="ECO:0000256" key="3">
    <source>
        <dbReference type="PROSITE-ProRule" id="PRU00284"/>
    </source>
</evidence>